<dbReference type="GO" id="GO:0046872">
    <property type="term" value="F:metal ion binding"/>
    <property type="evidence" value="ECO:0007669"/>
    <property type="project" value="UniProtKB-KW"/>
</dbReference>
<feature type="domain" description="4Fe-4S ferredoxin-type" evidence="7">
    <location>
        <begin position="39"/>
        <end position="68"/>
    </location>
</feature>
<evidence type="ECO:0000313" key="9">
    <source>
        <dbReference type="Proteomes" id="UP000664545"/>
    </source>
</evidence>
<dbReference type="AlphaFoldDB" id="A0A939D8L3"/>
<keyword evidence="9" id="KW-1185">Reference proteome</keyword>
<evidence type="ECO:0000256" key="5">
    <source>
        <dbReference type="ARBA" id="ARBA00023004"/>
    </source>
</evidence>
<sequence>MKKAAEINERTPWQELAPGAEIYEPATSKLVNTGDWRTMVPIFLDERCKHCLICVPYCPDSSIPVKDGKRGELDLMHCKGCGICYKVCPFEAIEFIKEDK</sequence>
<keyword evidence="5" id="KW-0408">Iron</keyword>
<name>A0A939D8L3_CLOAM</name>
<comment type="cofactor">
    <cofactor evidence="1">
        <name>[4Fe-4S] cluster</name>
        <dbReference type="ChEBI" id="CHEBI:49883"/>
    </cofactor>
</comment>
<dbReference type="InterPro" id="IPR017896">
    <property type="entry name" value="4Fe4S_Fe-S-bd"/>
</dbReference>
<dbReference type="GO" id="GO:0016625">
    <property type="term" value="F:oxidoreductase activity, acting on the aldehyde or oxo group of donors, iron-sulfur protein as acceptor"/>
    <property type="evidence" value="ECO:0007669"/>
    <property type="project" value="InterPro"/>
</dbReference>
<dbReference type="EMBL" id="JAFJZZ010000001">
    <property type="protein sequence ID" value="MBN7772713.1"/>
    <property type="molecule type" value="Genomic_DNA"/>
</dbReference>
<evidence type="ECO:0000256" key="3">
    <source>
        <dbReference type="ARBA" id="ARBA00022723"/>
    </source>
</evidence>
<feature type="domain" description="4Fe-4S ferredoxin-type" evidence="7">
    <location>
        <begin position="69"/>
        <end position="98"/>
    </location>
</feature>
<dbReference type="GO" id="GO:0051539">
    <property type="term" value="F:4 iron, 4 sulfur cluster binding"/>
    <property type="evidence" value="ECO:0007669"/>
    <property type="project" value="UniProtKB-KW"/>
</dbReference>
<dbReference type="Pfam" id="PF12838">
    <property type="entry name" value="Fer4_7"/>
    <property type="match status" value="1"/>
</dbReference>
<evidence type="ECO:0000313" key="8">
    <source>
        <dbReference type="EMBL" id="MBN7772713.1"/>
    </source>
</evidence>
<comment type="caution">
    <text evidence="8">The sequence shown here is derived from an EMBL/GenBank/DDBJ whole genome shotgun (WGS) entry which is preliminary data.</text>
</comment>
<evidence type="ECO:0000259" key="7">
    <source>
        <dbReference type="PROSITE" id="PS51379"/>
    </source>
</evidence>
<keyword evidence="4" id="KW-0677">Repeat</keyword>
<proteinExistence type="predicted"/>
<gene>
    <name evidence="8" type="ORF">JYB65_05000</name>
</gene>
<dbReference type="PANTHER" id="PTHR43724">
    <property type="entry name" value="PYRUVATE SYNTHASE SUBUNIT PORD"/>
    <property type="match status" value="1"/>
</dbReference>
<accession>A0A939D8L3</accession>
<evidence type="ECO:0000256" key="6">
    <source>
        <dbReference type="ARBA" id="ARBA00023014"/>
    </source>
</evidence>
<dbReference type="NCBIfam" id="TIGR02179">
    <property type="entry name" value="PorD_KorD"/>
    <property type="match status" value="1"/>
</dbReference>
<dbReference type="RefSeq" id="WP_206581491.1">
    <property type="nucleotide sequence ID" value="NZ_JAFJZZ010000001.1"/>
</dbReference>
<dbReference type="InterPro" id="IPR011898">
    <property type="entry name" value="PorD_KorD"/>
</dbReference>
<dbReference type="PROSITE" id="PS00198">
    <property type="entry name" value="4FE4S_FER_1"/>
    <property type="match status" value="1"/>
</dbReference>
<dbReference type="PANTHER" id="PTHR43724:SF1">
    <property type="entry name" value="PYRUVATE SYNTHASE SUBUNIT PORD"/>
    <property type="match status" value="1"/>
</dbReference>
<reference evidence="8" key="1">
    <citation type="submission" date="2021-02" db="EMBL/GenBank/DDBJ databases">
        <title>Abyssanaerobacter marinus gen.nov., sp., nov, anaerobic bacterium isolated from the Onnuri vent field of Indian Ocean and suggestion of Mogibacteriaceae fam. nov., and proposal of reclassification of ambiguous this family's genus member.</title>
        <authorList>
            <person name="Kim Y.J."/>
            <person name="Yang J.-A."/>
        </authorList>
    </citation>
    <scope>NUCLEOTIDE SEQUENCE</scope>
    <source>
        <strain evidence="8">DSM 2634</strain>
    </source>
</reference>
<dbReference type="Proteomes" id="UP000664545">
    <property type="component" value="Unassembled WGS sequence"/>
</dbReference>
<dbReference type="PROSITE" id="PS51379">
    <property type="entry name" value="4FE4S_FER_2"/>
    <property type="match status" value="2"/>
</dbReference>
<dbReference type="SUPFAM" id="SSF54862">
    <property type="entry name" value="4Fe-4S ferredoxins"/>
    <property type="match status" value="1"/>
</dbReference>
<keyword evidence="6" id="KW-0411">Iron-sulfur</keyword>
<evidence type="ECO:0000256" key="4">
    <source>
        <dbReference type="ARBA" id="ARBA00022737"/>
    </source>
</evidence>
<evidence type="ECO:0000256" key="1">
    <source>
        <dbReference type="ARBA" id="ARBA00001966"/>
    </source>
</evidence>
<keyword evidence="3" id="KW-0479">Metal-binding</keyword>
<evidence type="ECO:0000256" key="2">
    <source>
        <dbReference type="ARBA" id="ARBA00022485"/>
    </source>
</evidence>
<organism evidence="8 9">
    <name type="scientific">Clostridium aminobutyricum</name>
    <dbReference type="NCBI Taxonomy" id="33953"/>
    <lineage>
        <taxon>Bacteria</taxon>
        <taxon>Bacillati</taxon>
        <taxon>Bacillota</taxon>
        <taxon>Clostridia</taxon>
        <taxon>Eubacteriales</taxon>
        <taxon>Clostridiaceae</taxon>
        <taxon>Clostridium</taxon>
    </lineage>
</organism>
<protein>
    <submittedName>
        <fullName evidence="8">4Fe-4S binding protein</fullName>
    </submittedName>
</protein>
<dbReference type="InterPro" id="IPR017900">
    <property type="entry name" value="4Fe4S_Fe_S_CS"/>
</dbReference>
<dbReference type="Gene3D" id="3.30.70.20">
    <property type="match status" value="1"/>
</dbReference>
<keyword evidence="2" id="KW-0004">4Fe-4S</keyword>